<comment type="caution">
    <text evidence="13">The sequence shown here is derived from an EMBL/GenBank/DDBJ whole genome shotgun (WGS) entry which is preliminary data.</text>
</comment>
<dbReference type="PANTHER" id="PTHR36174">
    <property type="entry name" value="LIPID II:GLYCINE GLYCYLTRANSFERASE"/>
    <property type="match status" value="1"/>
</dbReference>
<keyword evidence="7" id="KW-0573">Peptidoglycan synthesis</keyword>
<comment type="similarity">
    <text evidence="1">Belongs to the FemABX family.</text>
</comment>
<keyword evidence="6" id="KW-0133">Cell shape</keyword>
<dbReference type="STRING" id="1140003.OMY_00891"/>
<dbReference type="InterPro" id="IPR003447">
    <property type="entry name" value="FEMABX"/>
</dbReference>
<evidence type="ECO:0000256" key="1">
    <source>
        <dbReference type="ARBA" id="ARBA00009943"/>
    </source>
</evidence>
<dbReference type="InterPro" id="IPR050644">
    <property type="entry name" value="PG_Glycine_Bridge_Synth"/>
</dbReference>
<dbReference type="AlphaFoldDB" id="S0L5D7"/>
<dbReference type="Gene3D" id="3.40.630.30">
    <property type="match status" value="2"/>
</dbReference>
<dbReference type="GO" id="GO:0016755">
    <property type="term" value="F:aminoacyltransferase activity"/>
    <property type="evidence" value="ECO:0007669"/>
    <property type="project" value="InterPro"/>
</dbReference>
<dbReference type="GO" id="GO:0009252">
    <property type="term" value="P:peptidoglycan biosynthetic process"/>
    <property type="evidence" value="ECO:0007669"/>
    <property type="project" value="UniProtKB-KW"/>
</dbReference>
<evidence type="ECO:0000313" key="14">
    <source>
        <dbReference type="Proteomes" id="UP000015961"/>
    </source>
</evidence>
<keyword evidence="5" id="KW-0808">Transferase</keyword>
<keyword evidence="14" id="KW-1185">Reference proteome</keyword>
<evidence type="ECO:0000256" key="11">
    <source>
        <dbReference type="ARBA" id="ARBA00032233"/>
    </source>
</evidence>
<evidence type="ECO:0000256" key="3">
    <source>
        <dbReference type="ARBA" id="ARBA00016236"/>
    </source>
</evidence>
<evidence type="ECO:0000256" key="8">
    <source>
        <dbReference type="ARBA" id="ARBA00023315"/>
    </source>
</evidence>
<dbReference type="EMBL" id="ASWO01000005">
    <property type="protein sequence ID" value="EOT84061.1"/>
    <property type="molecule type" value="Genomic_DNA"/>
</dbReference>
<evidence type="ECO:0000256" key="6">
    <source>
        <dbReference type="ARBA" id="ARBA00022960"/>
    </source>
</evidence>
<evidence type="ECO:0000256" key="12">
    <source>
        <dbReference type="ARBA" id="ARBA00047483"/>
    </source>
</evidence>
<dbReference type="PROSITE" id="PS51191">
    <property type="entry name" value="FEMABX"/>
    <property type="match status" value="1"/>
</dbReference>
<dbReference type="eggNOG" id="COG2348">
    <property type="taxonomic scope" value="Bacteria"/>
</dbReference>
<evidence type="ECO:0000256" key="10">
    <source>
        <dbReference type="ARBA" id="ARBA00030706"/>
    </source>
</evidence>
<keyword evidence="8" id="KW-0012">Acyltransferase</keyword>
<protein>
    <recommendedName>
        <fullName evidence="3">Aminoacyltransferase FemA</fullName>
        <ecNumber evidence="2">2.3.2.17</ecNumber>
    </recommendedName>
    <alternativeName>
        <fullName evidence="11">Factor essential for expression of methicillin resistance A</fullName>
    </alternativeName>
    <alternativeName>
        <fullName evidence="10">N-acetylmuramoyl-L-alanyl-D-glutamyl-L-lysyl-(N6-glycyl)-D-alanyl-D-alanine-diphosphoundecaprenyl-N-acetylglucosamine:glycine glycyltransferase</fullName>
    </alternativeName>
</protein>
<evidence type="ECO:0000256" key="5">
    <source>
        <dbReference type="ARBA" id="ARBA00022679"/>
    </source>
</evidence>
<dbReference type="EC" id="2.3.2.17" evidence="2"/>
<evidence type="ECO:0000256" key="7">
    <source>
        <dbReference type="ARBA" id="ARBA00022984"/>
    </source>
</evidence>
<dbReference type="OrthoDB" id="2303924at2"/>
<keyword evidence="4" id="KW-0963">Cytoplasm</keyword>
<dbReference type="PATRIC" id="fig|1140003.3.peg.848"/>
<dbReference type="Proteomes" id="UP000015961">
    <property type="component" value="Unassembled WGS sequence"/>
</dbReference>
<dbReference type="Gene3D" id="1.20.58.90">
    <property type="match status" value="1"/>
</dbReference>
<dbReference type="GO" id="GO:0000166">
    <property type="term" value="F:nucleotide binding"/>
    <property type="evidence" value="ECO:0007669"/>
    <property type="project" value="InterPro"/>
</dbReference>
<evidence type="ECO:0000256" key="2">
    <source>
        <dbReference type="ARBA" id="ARBA00012466"/>
    </source>
</evidence>
<dbReference type="SUPFAM" id="SSF55729">
    <property type="entry name" value="Acyl-CoA N-acyltransferases (Nat)"/>
    <property type="match status" value="2"/>
</dbReference>
<dbReference type="Pfam" id="PF02388">
    <property type="entry name" value="FemAB"/>
    <property type="match status" value="1"/>
</dbReference>
<reference evidence="13 14" key="1">
    <citation type="submission" date="2013-03" db="EMBL/GenBank/DDBJ databases">
        <title>The Genome Sequence of Enterococcus sulfureus ATCC_49903 (PacBio/Illumina hybrid assembly).</title>
        <authorList>
            <consortium name="The Broad Institute Genomics Platform"/>
            <consortium name="The Broad Institute Genome Sequencing Center for Infectious Disease"/>
            <person name="Earl A."/>
            <person name="Russ C."/>
            <person name="Gilmore M."/>
            <person name="Surin D."/>
            <person name="Walker B."/>
            <person name="Young S."/>
            <person name="Zeng Q."/>
            <person name="Gargeya S."/>
            <person name="Fitzgerald M."/>
            <person name="Haas B."/>
            <person name="Abouelleil A."/>
            <person name="Allen A.W."/>
            <person name="Alvarado L."/>
            <person name="Arachchi H.M."/>
            <person name="Berlin A.M."/>
            <person name="Chapman S.B."/>
            <person name="Gainer-Dewar J."/>
            <person name="Goldberg J."/>
            <person name="Griggs A."/>
            <person name="Gujja S."/>
            <person name="Hansen M."/>
            <person name="Howarth C."/>
            <person name="Imamovic A."/>
            <person name="Ireland A."/>
            <person name="Larimer J."/>
            <person name="McCowan C."/>
            <person name="Murphy C."/>
            <person name="Pearson M."/>
            <person name="Poon T.W."/>
            <person name="Priest M."/>
            <person name="Roberts A."/>
            <person name="Saif S."/>
            <person name="Shea T."/>
            <person name="Sisk P."/>
            <person name="Sykes S."/>
            <person name="Wortman J."/>
            <person name="Nusbaum C."/>
            <person name="Birren B."/>
        </authorList>
    </citation>
    <scope>NUCLEOTIDE SEQUENCE [LARGE SCALE GENOMIC DNA]</scope>
    <source>
        <strain evidence="13 14">ATCC 49903</strain>
    </source>
</reference>
<evidence type="ECO:0000256" key="9">
    <source>
        <dbReference type="ARBA" id="ARBA00023316"/>
    </source>
</evidence>
<dbReference type="InterPro" id="IPR010978">
    <property type="entry name" value="tRNA-bd_arm"/>
</dbReference>
<dbReference type="SUPFAM" id="SSF46589">
    <property type="entry name" value="tRNA-binding arm"/>
    <property type="match status" value="1"/>
</dbReference>
<gene>
    <name evidence="13" type="ORF">I573_01787</name>
</gene>
<proteinExistence type="inferred from homology"/>
<dbReference type="PANTHER" id="PTHR36174:SF2">
    <property type="entry name" value="AMINOACYLTRANSFERASE FEMA"/>
    <property type="match status" value="1"/>
</dbReference>
<dbReference type="RefSeq" id="WP_016185344.1">
    <property type="nucleotide sequence ID" value="NZ_ASWO01000005.1"/>
</dbReference>
<keyword evidence="9" id="KW-0961">Cell wall biogenesis/degradation</keyword>
<dbReference type="GO" id="GO:0008360">
    <property type="term" value="P:regulation of cell shape"/>
    <property type="evidence" value="ECO:0007669"/>
    <property type="project" value="UniProtKB-KW"/>
</dbReference>
<organism evidence="13 14">
    <name type="scientific">Enterococcus sulfureus ATCC 49903</name>
    <dbReference type="NCBI Taxonomy" id="1140003"/>
    <lineage>
        <taxon>Bacteria</taxon>
        <taxon>Bacillati</taxon>
        <taxon>Bacillota</taxon>
        <taxon>Bacilli</taxon>
        <taxon>Lactobacillales</taxon>
        <taxon>Enterococcaceae</taxon>
        <taxon>Enterococcus</taxon>
    </lineage>
</organism>
<name>S0L5D7_9ENTE</name>
<evidence type="ECO:0000256" key="4">
    <source>
        <dbReference type="ARBA" id="ARBA00022490"/>
    </source>
</evidence>
<comment type="catalytic activity">
    <reaction evidence="12">
        <text>beta-D-GlcNAc-(1-&gt;4)-Mur2Ac(oyl-L-Ala-D-isoglutaminyl-L-Lys-(N(6)-Gly)-D-Ala-D-Ala)-di-trans,octa-cis-undecaprenyl diphosphate + 2 glycyl-tRNA(Gly) = MurNAc-L-Ala-D-isoglutaminyl-L-Lys-(N(6)-tri-Gly)-D-Ala-D-Ala-diphospho-di-trans,octa-cis-undecaprenyl-GlcNAc + 2 tRNA(Gly) + 2 H(+)</text>
        <dbReference type="Rhea" id="RHEA:30439"/>
        <dbReference type="Rhea" id="RHEA-COMP:9664"/>
        <dbReference type="Rhea" id="RHEA-COMP:9683"/>
        <dbReference type="ChEBI" id="CHEBI:15378"/>
        <dbReference type="ChEBI" id="CHEBI:62234"/>
        <dbReference type="ChEBI" id="CHEBI:62235"/>
        <dbReference type="ChEBI" id="CHEBI:78442"/>
        <dbReference type="ChEBI" id="CHEBI:78522"/>
        <dbReference type="EC" id="2.3.2.17"/>
    </reaction>
</comment>
<dbReference type="GO" id="GO:0071555">
    <property type="term" value="P:cell wall organization"/>
    <property type="evidence" value="ECO:0007669"/>
    <property type="project" value="UniProtKB-KW"/>
</dbReference>
<sequence length="416" mass="47792">MYTFTKLTPEEFQAHQAQFTQANFLQTSEMKAVQEKNGWHGEFVGLKNSQGDVVASSLLTHTKLGFGQMYLINGGMMVDRQDSTCLETFLAELTAYTKKNQGLILTIAPNQAKRWLTAQGEELEKVPFDDDVVYQKQGFSIDPIDSDAYISYGKPFFIKDLSLLTPDTLRASYTKSAQYSVKKTKDYGIILRELSYEELPKFKKLTEETSERRGFSDKSLAYYQAFFREFGPKAKFVVAEINFTTYAANLEKRANEIQQTLDEIEAFLVINPKSRKKNNQKREFEDELRTVHVRMEEATQFANETPGDVILAGALFAIEPTEVVYLFSGTYEKYKKFYAPYLIQDYMMQEAIARKIPRYNFYGVDGLYDGSDGVLKFKDSFNGRVEERFGVYTKVVSPVKYKSYQVIKKLIGLVRN</sequence>
<dbReference type="InterPro" id="IPR016181">
    <property type="entry name" value="Acyl_CoA_acyltransferase"/>
</dbReference>
<accession>S0L5D7</accession>
<evidence type="ECO:0000313" key="13">
    <source>
        <dbReference type="EMBL" id="EOT84061.1"/>
    </source>
</evidence>